<dbReference type="AlphaFoldDB" id="A0A927JCE9"/>
<proteinExistence type="predicted"/>
<dbReference type="InterPro" id="IPR007569">
    <property type="entry name" value="DUF559"/>
</dbReference>
<evidence type="ECO:0000313" key="3">
    <source>
        <dbReference type="EMBL" id="MBD8505842.1"/>
    </source>
</evidence>
<dbReference type="Gene3D" id="3.40.960.10">
    <property type="entry name" value="VSR Endonuclease"/>
    <property type="match status" value="1"/>
</dbReference>
<feature type="domain" description="DUF559" evidence="1">
    <location>
        <begin position="208"/>
        <end position="270"/>
    </location>
</feature>
<name>A0A927JCE9_9ACTN</name>
<comment type="caution">
    <text evidence="3">The sequence shown here is derived from an EMBL/GenBank/DDBJ whole genome shotgun (WGS) entry which is preliminary data.</text>
</comment>
<reference evidence="3" key="1">
    <citation type="submission" date="2020-09" db="EMBL/GenBank/DDBJ databases">
        <title>Hoyosella lacisalsi sp. nov., a halotolerant actinobacterium isolated from soil of Lake Gudzhirganskoe.</title>
        <authorList>
            <person name="Yang Q."/>
            <person name="Guo P.Y."/>
            <person name="Liu S.W."/>
            <person name="Li F.N."/>
            <person name="Sun C.H."/>
        </authorList>
    </citation>
    <scope>NUCLEOTIDE SEQUENCE</scope>
    <source>
        <strain evidence="3">G463</strain>
    </source>
</reference>
<dbReference type="Pfam" id="PF09407">
    <property type="entry name" value="AbiEi_1"/>
    <property type="match status" value="1"/>
</dbReference>
<accession>A0A927JCE9</accession>
<keyword evidence="4" id="KW-1185">Reference proteome</keyword>
<protein>
    <submittedName>
        <fullName evidence="3">DUF559 domain-containing protein</fullName>
    </submittedName>
</protein>
<feature type="domain" description="AbiEi antitoxin C-terminal" evidence="2">
    <location>
        <begin position="93"/>
        <end position="163"/>
    </location>
</feature>
<dbReference type="EMBL" id="JACYWE010000002">
    <property type="protein sequence ID" value="MBD8505842.1"/>
    <property type="molecule type" value="Genomic_DNA"/>
</dbReference>
<organism evidence="3 4">
    <name type="scientific">Lolliginicoccus lacisalsi</name>
    <dbReference type="NCBI Taxonomy" id="2742202"/>
    <lineage>
        <taxon>Bacteria</taxon>
        <taxon>Bacillati</taxon>
        <taxon>Actinomycetota</taxon>
        <taxon>Actinomycetes</taxon>
        <taxon>Mycobacteriales</taxon>
        <taxon>Hoyosellaceae</taxon>
        <taxon>Lolliginicoccus</taxon>
    </lineage>
</organism>
<dbReference type="InterPro" id="IPR011335">
    <property type="entry name" value="Restrct_endonuc-II-like"/>
</dbReference>
<sequence>MDPFKPRSAGYTRCQLRKYQRVLSGVYVDRDAELTPLLKARAAWVWADGECVLSGISAAAVLGTRWLPERPPEIVHPRVVRATGLIAHRDELREGDVATARGMRVTTPARTAFDLARRQPLDEAVVLVDALYQATRLTPAQLARYASDGRGARGITALRAVLDLADPGAESPQETRLRLLIVRAGLPRPRTQHVIRDERGLFSARTDLAWPEWKVAVEYDGAHHFTDPRQARRDAHRANDCLRAGWRVIRVLPESLRAPEALLEHIREALAAAGYRG</sequence>
<evidence type="ECO:0000259" key="2">
    <source>
        <dbReference type="Pfam" id="PF09407"/>
    </source>
</evidence>
<dbReference type="InterPro" id="IPR018547">
    <property type="entry name" value="AbiEi_C"/>
</dbReference>
<evidence type="ECO:0000259" key="1">
    <source>
        <dbReference type="Pfam" id="PF04480"/>
    </source>
</evidence>
<dbReference type="Proteomes" id="UP000642993">
    <property type="component" value="Unassembled WGS sequence"/>
</dbReference>
<dbReference type="Pfam" id="PF04480">
    <property type="entry name" value="DUF559"/>
    <property type="match status" value="1"/>
</dbReference>
<gene>
    <name evidence="3" type="ORF">HT102_04995</name>
</gene>
<dbReference type="RefSeq" id="WP_192038297.1">
    <property type="nucleotide sequence ID" value="NZ_JACYWE010000002.1"/>
</dbReference>
<evidence type="ECO:0000313" key="4">
    <source>
        <dbReference type="Proteomes" id="UP000642993"/>
    </source>
</evidence>
<dbReference type="SUPFAM" id="SSF52980">
    <property type="entry name" value="Restriction endonuclease-like"/>
    <property type="match status" value="1"/>
</dbReference>